<accession>A0A1I1MK20</accession>
<dbReference type="InterPro" id="IPR006073">
    <property type="entry name" value="GTP-bd"/>
</dbReference>
<dbReference type="Proteomes" id="UP000198728">
    <property type="component" value="Unassembled WGS sequence"/>
</dbReference>
<dbReference type="PANTHER" id="PTHR42714:SF2">
    <property type="entry name" value="TRNA MODIFICATION GTPASE GTPBP3, MITOCHONDRIAL"/>
    <property type="match status" value="1"/>
</dbReference>
<evidence type="ECO:0000313" key="3">
    <source>
        <dbReference type="EMBL" id="SFC85769.1"/>
    </source>
</evidence>
<name>A0A1I1MK20_9RHOB</name>
<dbReference type="GO" id="GO:0030488">
    <property type="term" value="P:tRNA methylation"/>
    <property type="evidence" value="ECO:0007669"/>
    <property type="project" value="TreeGrafter"/>
</dbReference>
<evidence type="ECO:0000313" key="4">
    <source>
        <dbReference type="Proteomes" id="UP000198728"/>
    </source>
</evidence>
<evidence type="ECO:0000256" key="1">
    <source>
        <dbReference type="SAM" id="Phobius"/>
    </source>
</evidence>
<sequence length="520" mass="57175">MKLTERLRPALLRWDRLLAVTALALPLLVTMVAGFAWMVERGWLIAFIVASIGLGGVVSLIRMAIAWWRRRQSDDAARPPTALHARINPDWSADERKAFDAARGFIDEKTATPLPWEDLRPAAEEVVRRVAQASGKHGKGLLNFTVPEALLLIDRVSVRLRADIRDHVPFADSISVGTLFWLWEHREAARRLKTHGHTAWRVFRAFKSLPVAILREIEGAIAEGHASFISNEGTAIVQGLLLEEVAAAAVELYSGRLRFSDAELLELRLAAGEEDRARLAAPDRPLRIAVSGQVSAGKSSLINALLGADLAETDVIPTTDRPQTYTTEFDGIATMLLDMPGLDGSKRVAEAVHADLRSADMVLWTVRANRPAREIDRAAIEGFRAYFEQKPERRMPPLIVVITCIDEILAGWPYPENLLTDEAMAVVTDIVAAVSADIGGASAHPVPVVLTEPDWNVDRLRDRIDGQVSEALMAQRNRLRVETRTGGVRKEASRARRGLSQGFAIFGGTRPRPDDAGEGG</sequence>
<dbReference type="Gene3D" id="3.40.50.300">
    <property type="entry name" value="P-loop containing nucleotide triphosphate hydrolases"/>
    <property type="match status" value="1"/>
</dbReference>
<feature type="domain" description="G" evidence="2">
    <location>
        <begin position="287"/>
        <end position="382"/>
    </location>
</feature>
<dbReference type="RefSeq" id="WP_281244956.1">
    <property type="nucleotide sequence ID" value="NZ_FOLG01000010.1"/>
</dbReference>
<dbReference type="GO" id="GO:0002098">
    <property type="term" value="P:tRNA wobble uridine modification"/>
    <property type="evidence" value="ECO:0007669"/>
    <property type="project" value="TreeGrafter"/>
</dbReference>
<dbReference type="PANTHER" id="PTHR42714">
    <property type="entry name" value="TRNA MODIFICATION GTPASE GTPBP3"/>
    <property type="match status" value="1"/>
</dbReference>
<organism evidence="3 4">
    <name type="scientific">Tropicimonas isoalkanivorans</name>
    <dbReference type="NCBI Taxonomy" id="441112"/>
    <lineage>
        <taxon>Bacteria</taxon>
        <taxon>Pseudomonadati</taxon>
        <taxon>Pseudomonadota</taxon>
        <taxon>Alphaproteobacteria</taxon>
        <taxon>Rhodobacterales</taxon>
        <taxon>Roseobacteraceae</taxon>
        <taxon>Tropicimonas</taxon>
    </lineage>
</organism>
<keyword evidence="1" id="KW-0472">Membrane</keyword>
<dbReference type="InterPro" id="IPR027417">
    <property type="entry name" value="P-loop_NTPase"/>
</dbReference>
<keyword evidence="1" id="KW-0812">Transmembrane</keyword>
<dbReference type="STRING" id="441112.SAMN04488094_11069"/>
<keyword evidence="4" id="KW-1185">Reference proteome</keyword>
<dbReference type="AlphaFoldDB" id="A0A1I1MK20"/>
<reference evidence="3 4" key="1">
    <citation type="submission" date="2016-10" db="EMBL/GenBank/DDBJ databases">
        <authorList>
            <person name="de Groot N.N."/>
        </authorList>
    </citation>
    <scope>NUCLEOTIDE SEQUENCE [LARGE SCALE GENOMIC DNA]</scope>
    <source>
        <strain evidence="3 4">DSM 19548</strain>
    </source>
</reference>
<dbReference type="EMBL" id="FOLG01000010">
    <property type="protein sequence ID" value="SFC85769.1"/>
    <property type="molecule type" value="Genomic_DNA"/>
</dbReference>
<dbReference type="GO" id="GO:0005525">
    <property type="term" value="F:GTP binding"/>
    <property type="evidence" value="ECO:0007669"/>
    <property type="project" value="InterPro"/>
</dbReference>
<proteinExistence type="predicted"/>
<gene>
    <name evidence="3" type="ORF">SAMN04488094_11069</name>
</gene>
<feature type="transmembrane region" description="Helical" evidence="1">
    <location>
        <begin position="16"/>
        <end position="37"/>
    </location>
</feature>
<evidence type="ECO:0000259" key="2">
    <source>
        <dbReference type="Pfam" id="PF01926"/>
    </source>
</evidence>
<keyword evidence="1" id="KW-1133">Transmembrane helix</keyword>
<feature type="transmembrane region" description="Helical" evidence="1">
    <location>
        <begin position="43"/>
        <end position="68"/>
    </location>
</feature>
<dbReference type="SUPFAM" id="SSF52540">
    <property type="entry name" value="P-loop containing nucleoside triphosphate hydrolases"/>
    <property type="match status" value="1"/>
</dbReference>
<protein>
    <recommendedName>
        <fullName evidence="2">G domain-containing protein</fullName>
    </recommendedName>
</protein>
<dbReference type="Pfam" id="PF01926">
    <property type="entry name" value="MMR_HSR1"/>
    <property type="match status" value="1"/>
</dbReference>
<dbReference type="GO" id="GO:0005737">
    <property type="term" value="C:cytoplasm"/>
    <property type="evidence" value="ECO:0007669"/>
    <property type="project" value="TreeGrafter"/>
</dbReference>